<dbReference type="GO" id="GO:0006355">
    <property type="term" value="P:regulation of DNA-templated transcription"/>
    <property type="evidence" value="ECO:0007669"/>
    <property type="project" value="UniProtKB-ARBA"/>
</dbReference>
<protein>
    <submittedName>
        <fullName evidence="5">IclR family transcriptional regulator</fullName>
    </submittedName>
</protein>
<evidence type="ECO:0000313" key="6">
    <source>
        <dbReference type="Proteomes" id="UP001597119"/>
    </source>
</evidence>
<dbReference type="RefSeq" id="WP_247382227.1">
    <property type="nucleotide sequence ID" value="NZ_JALLGV010000015.1"/>
</dbReference>
<keyword evidence="6" id="KW-1185">Reference proteome</keyword>
<evidence type="ECO:0000313" key="5">
    <source>
        <dbReference type="EMBL" id="MFD1588274.1"/>
    </source>
</evidence>
<dbReference type="PANTHER" id="PTHR30136">
    <property type="entry name" value="HELIX-TURN-HELIX TRANSCRIPTIONAL REGULATOR, ICLR FAMILY"/>
    <property type="match status" value="1"/>
</dbReference>
<keyword evidence="1" id="KW-0805">Transcription regulation</keyword>
<accession>A0ABD6CG08</accession>
<dbReference type="SUPFAM" id="SSF46785">
    <property type="entry name" value="Winged helix' DNA-binding domain"/>
    <property type="match status" value="1"/>
</dbReference>
<dbReference type="EMBL" id="JBHUDJ010000010">
    <property type="protein sequence ID" value="MFD1588274.1"/>
    <property type="molecule type" value="Genomic_DNA"/>
</dbReference>
<organism evidence="5 6">
    <name type="scientific">Halorientalis brevis</name>
    <dbReference type="NCBI Taxonomy" id="1126241"/>
    <lineage>
        <taxon>Archaea</taxon>
        <taxon>Methanobacteriati</taxon>
        <taxon>Methanobacteriota</taxon>
        <taxon>Stenosarchaea group</taxon>
        <taxon>Halobacteria</taxon>
        <taxon>Halobacteriales</taxon>
        <taxon>Haloarculaceae</taxon>
        <taxon>Halorientalis</taxon>
    </lineage>
</organism>
<dbReference type="Pfam" id="PF09339">
    <property type="entry name" value="HTH_IclR"/>
    <property type="match status" value="1"/>
</dbReference>
<dbReference type="InterPro" id="IPR036388">
    <property type="entry name" value="WH-like_DNA-bd_sf"/>
</dbReference>
<dbReference type="GO" id="GO:0003677">
    <property type="term" value="F:DNA binding"/>
    <property type="evidence" value="ECO:0007669"/>
    <property type="project" value="UniProtKB-KW"/>
</dbReference>
<evidence type="ECO:0000256" key="3">
    <source>
        <dbReference type="ARBA" id="ARBA00023163"/>
    </source>
</evidence>
<feature type="domain" description="IclR-ED" evidence="4">
    <location>
        <begin position="74"/>
        <end position="261"/>
    </location>
</feature>
<dbReference type="Proteomes" id="UP001597119">
    <property type="component" value="Unassembled WGS sequence"/>
</dbReference>
<dbReference type="PANTHER" id="PTHR30136:SF35">
    <property type="entry name" value="HTH-TYPE TRANSCRIPTIONAL REGULATOR RV1719"/>
    <property type="match status" value="1"/>
</dbReference>
<dbReference type="Gene3D" id="3.30.450.40">
    <property type="match status" value="1"/>
</dbReference>
<keyword evidence="3" id="KW-0804">Transcription</keyword>
<dbReference type="Gene3D" id="1.10.10.10">
    <property type="entry name" value="Winged helix-like DNA-binding domain superfamily/Winged helix DNA-binding domain"/>
    <property type="match status" value="1"/>
</dbReference>
<dbReference type="InterPro" id="IPR011991">
    <property type="entry name" value="ArsR-like_HTH"/>
</dbReference>
<keyword evidence="2" id="KW-0238">DNA-binding</keyword>
<name>A0ABD6CG08_9EURY</name>
<evidence type="ECO:0000256" key="1">
    <source>
        <dbReference type="ARBA" id="ARBA00023015"/>
    </source>
</evidence>
<dbReference type="InterPro" id="IPR014757">
    <property type="entry name" value="Tscrpt_reg_IclR_C"/>
</dbReference>
<comment type="caution">
    <text evidence="5">The sequence shown here is derived from an EMBL/GenBank/DDBJ whole genome shotgun (WGS) entry which is preliminary data.</text>
</comment>
<dbReference type="Pfam" id="PF01614">
    <property type="entry name" value="IclR_C"/>
    <property type="match status" value="1"/>
</dbReference>
<evidence type="ECO:0000259" key="4">
    <source>
        <dbReference type="PROSITE" id="PS51078"/>
    </source>
</evidence>
<reference evidence="5 6" key="1">
    <citation type="journal article" date="2019" name="Int. J. Syst. Evol. Microbiol.">
        <title>The Global Catalogue of Microorganisms (GCM) 10K type strain sequencing project: providing services to taxonomists for standard genome sequencing and annotation.</title>
        <authorList>
            <consortium name="The Broad Institute Genomics Platform"/>
            <consortium name="The Broad Institute Genome Sequencing Center for Infectious Disease"/>
            <person name="Wu L."/>
            <person name="Ma J."/>
        </authorList>
    </citation>
    <scope>NUCLEOTIDE SEQUENCE [LARGE SCALE GENOMIC DNA]</scope>
    <source>
        <strain evidence="5 6">CGMCC 1.12125</strain>
    </source>
</reference>
<dbReference type="SUPFAM" id="SSF55781">
    <property type="entry name" value="GAF domain-like"/>
    <property type="match status" value="1"/>
</dbReference>
<dbReference type="CDD" id="cd00090">
    <property type="entry name" value="HTH_ARSR"/>
    <property type="match status" value="1"/>
</dbReference>
<proteinExistence type="predicted"/>
<dbReference type="InterPro" id="IPR029016">
    <property type="entry name" value="GAF-like_dom_sf"/>
</dbReference>
<evidence type="ECO:0000256" key="2">
    <source>
        <dbReference type="ARBA" id="ARBA00023125"/>
    </source>
</evidence>
<dbReference type="PROSITE" id="PS51078">
    <property type="entry name" value="ICLR_ED"/>
    <property type="match status" value="1"/>
</dbReference>
<dbReference type="InterPro" id="IPR005471">
    <property type="entry name" value="Tscrpt_reg_IclR_N"/>
</dbReference>
<dbReference type="InterPro" id="IPR036390">
    <property type="entry name" value="WH_DNA-bd_sf"/>
</dbReference>
<gene>
    <name evidence="5" type="ORF">ACFR9U_14930</name>
</gene>
<dbReference type="AlphaFoldDB" id="A0ABD6CG08"/>
<dbReference type="InterPro" id="IPR050707">
    <property type="entry name" value="HTH_MetabolicPath_Reg"/>
</dbReference>
<sequence>MPTDPVESDSPRTLQTSTTTLDVVNALKNLNGATVTEMADYLDLSKGGAYNHLATLRANDFVIKRGDEYDLSPRFILIGEHVRQESLLYRFGKEELDKLVAETGEYAQLITEQHGLGIVVYLKRGENAMGNTYSDQMERRSLNLHHLAAGKAILERLPDERVEAIVEQHGLDARTSNTITDLDGLFEELAAVEERGFAYNIEEEVDGLRAVGAAIDGPDGNVLGAISLSGPRSRMQGDRLREELPEKVKNTADVIEFNINMDTQSHQF</sequence>